<evidence type="ECO:0000313" key="2">
    <source>
        <dbReference type="Proteomes" id="UP001652626"/>
    </source>
</evidence>
<feature type="chain" id="PRO_5046138768" evidence="1">
    <location>
        <begin position="19"/>
        <end position="304"/>
    </location>
</feature>
<protein>
    <submittedName>
        <fullName evidence="3">Uncharacterized protein LOC135193860</fullName>
    </submittedName>
</protein>
<proteinExistence type="predicted"/>
<dbReference type="Proteomes" id="UP001652626">
    <property type="component" value="Chromosome 20"/>
</dbReference>
<name>A0ABM4AS71_VANTA</name>
<evidence type="ECO:0000313" key="3">
    <source>
        <dbReference type="RefSeq" id="XP_064074146.1"/>
    </source>
</evidence>
<dbReference type="GeneID" id="135193860"/>
<dbReference type="RefSeq" id="XP_064074146.1">
    <property type="nucleotide sequence ID" value="XM_064218076.1"/>
</dbReference>
<gene>
    <name evidence="3" type="primary">LOC135193860</name>
</gene>
<reference evidence="3" key="1">
    <citation type="submission" date="2025-08" db="UniProtKB">
        <authorList>
            <consortium name="RefSeq"/>
        </authorList>
    </citation>
    <scope>IDENTIFICATION</scope>
    <source>
        <tissue evidence="3">Whole body</tissue>
    </source>
</reference>
<keyword evidence="1" id="KW-0732">Signal</keyword>
<keyword evidence="2" id="KW-1185">Reference proteome</keyword>
<feature type="signal peptide" evidence="1">
    <location>
        <begin position="1"/>
        <end position="18"/>
    </location>
</feature>
<evidence type="ECO:0000256" key="1">
    <source>
        <dbReference type="SAM" id="SignalP"/>
    </source>
</evidence>
<organism evidence="2 3">
    <name type="scientific">Vanessa tameamea</name>
    <name type="common">Kamehameha butterfly</name>
    <dbReference type="NCBI Taxonomy" id="334116"/>
    <lineage>
        <taxon>Eukaryota</taxon>
        <taxon>Metazoa</taxon>
        <taxon>Ecdysozoa</taxon>
        <taxon>Arthropoda</taxon>
        <taxon>Hexapoda</taxon>
        <taxon>Insecta</taxon>
        <taxon>Pterygota</taxon>
        <taxon>Neoptera</taxon>
        <taxon>Endopterygota</taxon>
        <taxon>Lepidoptera</taxon>
        <taxon>Glossata</taxon>
        <taxon>Ditrysia</taxon>
        <taxon>Papilionoidea</taxon>
        <taxon>Nymphalidae</taxon>
        <taxon>Nymphalinae</taxon>
        <taxon>Vanessa</taxon>
    </lineage>
</organism>
<accession>A0ABM4AS71</accession>
<sequence length="304" mass="33514">MRLLIILCSLTLFLCAECGLLKSVLDTVSNEVHKIKDGNVVENVVNIVRNETKGIVEDLGDLLHTRKNQNDKKIKPTVTDKDKKVEEIPNSTRKPVTIQDSTAKIDKDEHIQPVSNNQDHKIHPATEETVNKIPDNTNQAVDSTQISSESSDTNRLVFNDEDYNYGEGTIVPRTARHIKVDNKTKQDAGIEQTIEKDDKKIIPSAGEEIIYANTNVTEFFLNNDDFDDINFDSSNVMPPGNASVETIVVGDCPEGSEISVDGLCVETSTSRVPAKAKNRANFVGGCLHGFGQADDGTCQEIIYD</sequence>